<dbReference type="SUPFAM" id="SSF55073">
    <property type="entry name" value="Nucleotide cyclase"/>
    <property type="match status" value="1"/>
</dbReference>
<feature type="domain" description="Guanylate cyclase" evidence="1">
    <location>
        <begin position="215"/>
        <end position="336"/>
    </location>
</feature>
<protein>
    <submittedName>
        <fullName evidence="2">Adenylate cyclase</fullName>
    </submittedName>
</protein>
<dbReference type="GO" id="GO:0006171">
    <property type="term" value="P:cAMP biosynthetic process"/>
    <property type="evidence" value="ECO:0007669"/>
    <property type="project" value="TreeGrafter"/>
</dbReference>
<dbReference type="CDD" id="cd07302">
    <property type="entry name" value="CHD"/>
    <property type="match status" value="1"/>
</dbReference>
<dbReference type="Pfam" id="PF00211">
    <property type="entry name" value="Guanylate_cyc"/>
    <property type="match status" value="1"/>
</dbReference>
<evidence type="ECO:0000313" key="3">
    <source>
        <dbReference type="Proteomes" id="UP000199144"/>
    </source>
</evidence>
<dbReference type="InterPro" id="IPR001054">
    <property type="entry name" value="A/G_cyclase"/>
</dbReference>
<dbReference type="SMART" id="SM00044">
    <property type="entry name" value="CYCc"/>
    <property type="match status" value="1"/>
</dbReference>
<keyword evidence="3" id="KW-1185">Reference proteome</keyword>
<dbReference type="PANTHER" id="PTHR43081:SF11">
    <property type="entry name" value="BLR2264 PROTEIN"/>
    <property type="match status" value="1"/>
</dbReference>
<dbReference type="InterPro" id="IPR029787">
    <property type="entry name" value="Nucleotide_cyclase"/>
</dbReference>
<evidence type="ECO:0000313" key="2">
    <source>
        <dbReference type="EMBL" id="SFM31287.1"/>
    </source>
</evidence>
<dbReference type="PROSITE" id="PS50125">
    <property type="entry name" value="GUANYLATE_CYCLASE_2"/>
    <property type="match status" value="1"/>
</dbReference>
<dbReference type="OrthoDB" id="4565346at2"/>
<organism evidence="2 3">
    <name type="scientific">Shimia aestuarii</name>
    <dbReference type="NCBI Taxonomy" id="254406"/>
    <lineage>
        <taxon>Bacteria</taxon>
        <taxon>Pseudomonadati</taxon>
        <taxon>Pseudomonadota</taxon>
        <taxon>Alphaproteobacteria</taxon>
        <taxon>Rhodobacterales</taxon>
        <taxon>Roseobacteraceae</taxon>
    </lineage>
</organism>
<dbReference type="GO" id="GO:0035556">
    <property type="term" value="P:intracellular signal transduction"/>
    <property type="evidence" value="ECO:0007669"/>
    <property type="project" value="InterPro"/>
</dbReference>
<dbReference type="Proteomes" id="UP000199144">
    <property type="component" value="Unassembled WGS sequence"/>
</dbReference>
<evidence type="ECO:0000259" key="1">
    <source>
        <dbReference type="PROSITE" id="PS50125"/>
    </source>
</evidence>
<sequence>MGYSWTMAWNHAKITDWLLSVGPDIPDLEALTLALADRIAEDGVPLLRVRLAMRTVHPLMTAVSTIWDRDAATNDVFASPHGLEQRSAYAGSPMARIIQTRAPVRQDLTALTSDDHVAFLELRARGATDYFGLPLRFGDHLSGIMIFVTDAADGFSADHIRGFCDVALATAPLVEVMRLSILSEAVATSYLGPGTAKRVLGGEITRGHVDHLDAAILISDLRGWTQMNAELPVEESVAIANAYFDLLDTAVRANGGEILKFMGDGVLAIFPVTDNPVNAGHKALQAALDASSQQTRNLRFGIGLHLGDVLYGNIGSERRLDFTVMGQAVNLAARIEALCAETGQTILMSEDLARRVDLLDNRLGPYAVKGVPAPIPVFFATEKTAGKNKTPPDMSEGV</sequence>
<proteinExistence type="predicted"/>
<dbReference type="Gene3D" id="3.30.70.1230">
    <property type="entry name" value="Nucleotide cyclase"/>
    <property type="match status" value="1"/>
</dbReference>
<accession>A0A1I4PU46</accession>
<reference evidence="2 3" key="1">
    <citation type="submission" date="2016-10" db="EMBL/GenBank/DDBJ databases">
        <authorList>
            <person name="de Groot N.N."/>
        </authorList>
    </citation>
    <scope>NUCLEOTIDE SEQUENCE [LARGE SCALE GENOMIC DNA]</scope>
    <source>
        <strain evidence="2 3">DSM 15283</strain>
    </source>
</reference>
<dbReference type="GO" id="GO:0004016">
    <property type="term" value="F:adenylate cyclase activity"/>
    <property type="evidence" value="ECO:0007669"/>
    <property type="project" value="UniProtKB-ARBA"/>
</dbReference>
<dbReference type="InterPro" id="IPR050697">
    <property type="entry name" value="Adenylyl/Guanylyl_Cyclase_3/4"/>
</dbReference>
<dbReference type="PANTHER" id="PTHR43081">
    <property type="entry name" value="ADENYLATE CYCLASE, TERMINAL-DIFFERENTIATION SPECIFIC-RELATED"/>
    <property type="match status" value="1"/>
</dbReference>
<dbReference type="EMBL" id="FOTQ01000006">
    <property type="protein sequence ID" value="SFM31287.1"/>
    <property type="molecule type" value="Genomic_DNA"/>
</dbReference>
<name>A0A1I4PU46_9RHOB</name>
<gene>
    <name evidence="2" type="ORF">SAMN04488042_10635</name>
</gene>
<dbReference type="STRING" id="254406.SAMN04488042_10635"/>
<dbReference type="AlphaFoldDB" id="A0A1I4PU46"/>